<evidence type="ECO:0000313" key="1">
    <source>
        <dbReference type="EMBL" id="CAH1963677.1"/>
    </source>
</evidence>
<dbReference type="EMBL" id="CAKOFQ010006709">
    <property type="protein sequence ID" value="CAH1963677.1"/>
    <property type="molecule type" value="Genomic_DNA"/>
</dbReference>
<organism evidence="1 2">
    <name type="scientific">Acanthoscelides obtectus</name>
    <name type="common">Bean weevil</name>
    <name type="synonym">Bruchus obtectus</name>
    <dbReference type="NCBI Taxonomy" id="200917"/>
    <lineage>
        <taxon>Eukaryota</taxon>
        <taxon>Metazoa</taxon>
        <taxon>Ecdysozoa</taxon>
        <taxon>Arthropoda</taxon>
        <taxon>Hexapoda</taxon>
        <taxon>Insecta</taxon>
        <taxon>Pterygota</taxon>
        <taxon>Neoptera</taxon>
        <taxon>Endopterygota</taxon>
        <taxon>Coleoptera</taxon>
        <taxon>Polyphaga</taxon>
        <taxon>Cucujiformia</taxon>
        <taxon>Chrysomeloidea</taxon>
        <taxon>Chrysomelidae</taxon>
        <taxon>Bruchinae</taxon>
        <taxon>Bruchini</taxon>
        <taxon>Acanthoscelides</taxon>
    </lineage>
</organism>
<evidence type="ECO:0000313" key="2">
    <source>
        <dbReference type="Proteomes" id="UP001152888"/>
    </source>
</evidence>
<dbReference type="AlphaFoldDB" id="A0A9P0K1Q4"/>
<proteinExistence type="predicted"/>
<reference evidence="1" key="1">
    <citation type="submission" date="2022-03" db="EMBL/GenBank/DDBJ databases">
        <authorList>
            <person name="Sayadi A."/>
        </authorList>
    </citation>
    <scope>NUCLEOTIDE SEQUENCE</scope>
</reference>
<dbReference type="Proteomes" id="UP001152888">
    <property type="component" value="Unassembled WGS sequence"/>
</dbReference>
<sequence>MYSSINCEQAALKMTTTTALVLLAAVTISSAVPIDVYGGVFGVDKGPFFGKKDYLRTVLGGDLGFRQFGKWNDINDIYSTIGDEFRKGVYDEVVPEVMRKLVGTGDLYDTLKKHQVGDLLDLNDKHTLQQVHLMQGQRLLRDIKTEQLAQILEDKEILNRLDLTKQVEIKRQLEKLDLLQWLQKMQLDQVHTIDDAKMTVYGYPEAYFTKTMKGIYGVGPFITGFGFGGFNKGIGFTGMNPFFGIRGGVF</sequence>
<comment type="caution">
    <text evidence="1">The sequence shown here is derived from an EMBL/GenBank/DDBJ whole genome shotgun (WGS) entry which is preliminary data.</text>
</comment>
<accession>A0A9P0K1Q4</accession>
<keyword evidence="2" id="KW-1185">Reference proteome</keyword>
<name>A0A9P0K1Q4_ACAOB</name>
<protein>
    <submittedName>
        <fullName evidence="1">Uncharacterized protein</fullName>
    </submittedName>
</protein>
<gene>
    <name evidence="1" type="ORF">ACAOBT_LOCUS5336</name>
</gene>